<dbReference type="PATRIC" id="fig|585524.9.peg.1158"/>
<evidence type="ECO:0000256" key="5">
    <source>
        <dbReference type="HAMAP-Rule" id="MF_00299"/>
    </source>
</evidence>
<organism evidence="6 7">
    <name type="scientific">Lactobacillus amylolyticus DSM 11664</name>
    <dbReference type="NCBI Taxonomy" id="585524"/>
    <lineage>
        <taxon>Bacteria</taxon>
        <taxon>Bacillati</taxon>
        <taxon>Bacillota</taxon>
        <taxon>Bacilli</taxon>
        <taxon>Lactobacillales</taxon>
        <taxon>Lactobacillaceae</taxon>
        <taxon>Lactobacillus</taxon>
    </lineage>
</organism>
<evidence type="ECO:0000256" key="3">
    <source>
        <dbReference type="ARBA" id="ARBA00023027"/>
    </source>
</evidence>
<evidence type="ECO:0000313" key="6">
    <source>
        <dbReference type="EMBL" id="EFG56133.1"/>
    </source>
</evidence>
<protein>
    <recommendedName>
        <fullName evidence="5">Probable RNA 2'-phosphotransferase</fullName>
        <ecNumber evidence="5">2.7.1.-</ecNumber>
    </recommendedName>
</protein>
<keyword evidence="7" id="KW-1185">Reference proteome</keyword>
<accession>D4YRQ3</accession>
<comment type="similarity">
    <text evidence="1 5">Belongs to the KptA/TPT1 family.</text>
</comment>
<dbReference type="OrthoDB" id="4537997at2"/>
<dbReference type="InterPro" id="IPR042081">
    <property type="entry name" value="RNA_2'-PTrans_C"/>
</dbReference>
<proteinExistence type="inferred from homology"/>
<dbReference type="GO" id="GO:0003950">
    <property type="term" value="F:NAD+ poly-ADP-ribosyltransferase activity"/>
    <property type="evidence" value="ECO:0007669"/>
    <property type="project" value="InterPro"/>
</dbReference>
<comment type="caution">
    <text evidence="6">The sequence shown here is derived from an EMBL/GenBank/DDBJ whole genome shotgun (WGS) entry which is preliminary data.</text>
</comment>
<dbReference type="Proteomes" id="UP000004069">
    <property type="component" value="Unassembled WGS sequence"/>
</dbReference>
<evidence type="ECO:0000256" key="1">
    <source>
        <dbReference type="ARBA" id="ARBA00009836"/>
    </source>
</evidence>
<dbReference type="eggNOG" id="COG1859">
    <property type="taxonomic scope" value="Bacteria"/>
</dbReference>
<evidence type="ECO:0000256" key="4">
    <source>
        <dbReference type="ARBA" id="ARBA00025212"/>
    </source>
</evidence>
<dbReference type="PANTHER" id="PTHR12684:SF2">
    <property type="entry name" value="TRNA 2'-PHOSPHOTRANSFERASE 1"/>
    <property type="match status" value="1"/>
</dbReference>
<keyword evidence="2 5" id="KW-0808">Transferase</keyword>
<comment type="function">
    <text evidence="4 5">Removes the 2'-phosphate from RNA via an intermediate in which the phosphate is ADP-ribosylated by NAD followed by a presumed transesterification to release the RNA and generate ADP-ribose 1''-2''-cyclic phosphate (APPR&gt;P). May function as an ADP-ribosylase.</text>
</comment>
<dbReference type="GO" id="GO:0000215">
    <property type="term" value="F:tRNA 2'-phosphotransferase activity"/>
    <property type="evidence" value="ECO:0007669"/>
    <property type="project" value="TreeGrafter"/>
</dbReference>
<evidence type="ECO:0000256" key="2">
    <source>
        <dbReference type="ARBA" id="ARBA00022679"/>
    </source>
</evidence>
<dbReference type="PANTHER" id="PTHR12684">
    <property type="entry name" value="PUTATIVE PHOSPHOTRANSFERASE"/>
    <property type="match status" value="1"/>
</dbReference>
<gene>
    <name evidence="5 6" type="primary">kptA</name>
    <name evidence="6" type="ORF">HMPREF0493_0181</name>
</gene>
<dbReference type="EMBL" id="ADNY01000010">
    <property type="protein sequence ID" value="EFG56133.1"/>
    <property type="molecule type" value="Genomic_DNA"/>
</dbReference>
<sequence>MNNYSTHRSDVFISKKMSYCLRHNPEKYGLKLDEYGSVDLQKFLNAMNKMHHFQPKLTEMKIREIMNFSDKERFEIKNGKICALYGHSIPIKRKQAIPPDILYHGTTHSFLSSIMKEGLLPMGRQYVNLSTDIEMAESVGKRRDNHPVILKINAKQAVKDGIKFYIGNNEVWLCDHVPTKYLTL</sequence>
<dbReference type="InterPro" id="IPR002745">
    <property type="entry name" value="Ptrans_KptA/Tpt1"/>
</dbReference>
<name>D4YRQ3_9LACO</name>
<dbReference type="Pfam" id="PF01885">
    <property type="entry name" value="PTS_2-RNA"/>
    <property type="match status" value="1"/>
</dbReference>
<reference evidence="6 7" key="1">
    <citation type="submission" date="2010-04" db="EMBL/GenBank/DDBJ databases">
        <authorList>
            <person name="Muzny D."/>
            <person name="Qin X."/>
            <person name="Deng J."/>
            <person name="Jiang H."/>
            <person name="Liu Y."/>
            <person name="Qu J."/>
            <person name="Song X.-Z."/>
            <person name="Zhang L."/>
            <person name="Thornton R."/>
            <person name="Coyle M."/>
            <person name="Francisco L."/>
            <person name="Jackson L."/>
            <person name="Javaid M."/>
            <person name="Korchina V."/>
            <person name="Kovar C."/>
            <person name="Mata R."/>
            <person name="Mathew T."/>
            <person name="Ngo R."/>
            <person name="Nguyen L."/>
            <person name="Nguyen N."/>
            <person name="Okwuonu G."/>
            <person name="Ongeri F."/>
            <person name="Pham C."/>
            <person name="Simmons D."/>
            <person name="Wilczek-Boney K."/>
            <person name="Hale W."/>
            <person name="Jakkamsetti A."/>
            <person name="Pham P."/>
            <person name="Ruth R."/>
            <person name="San Lucas F."/>
            <person name="Warren J."/>
            <person name="Zhang J."/>
            <person name="Zhao Z."/>
            <person name="Zhou C."/>
            <person name="Zhu D."/>
            <person name="Lee S."/>
            <person name="Bess C."/>
            <person name="Blankenburg K."/>
            <person name="Forbes L."/>
            <person name="Fu Q."/>
            <person name="Gubbala S."/>
            <person name="Hirani K."/>
            <person name="Jayaseelan J.C."/>
            <person name="Lara F."/>
            <person name="Munidasa M."/>
            <person name="Palculict T."/>
            <person name="Patil S."/>
            <person name="Pu L.-L."/>
            <person name="Saada N."/>
            <person name="Tang L."/>
            <person name="Weissenberger G."/>
            <person name="Zhu Y."/>
            <person name="Hemphill L."/>
            <person name="Shang Y."/>
            <person name="Youmans B."/>
            <person name="Ayvaz T."/>
            <person name="Ross M."/>
            <person name="Santibanez J."/>
            <person name="Aqrawi P."/>
            <person name="Gross S."/>
            <person name="Joshi V."/>
            <person name="Fowler G."/>
            <person name="Nazareth L."/>
            <person name="Reid J."/>
            <person name="Worley K."/>
            <person name="Petrosino J."/>
            <person name="Highlander S."/>
            <person name="Gibbs R."/>
        </authorList>
    </citation>
    <scope>NUCLEOTIDE SEQUENCE [LARGE SCALE GENOMIC DNA]</scope>
    <source>
        <strain evidence="6 7">DSM 11664</strain>
    </source>
</reference>
<dbReference type="InterPro" id="IPR042080">
    <property type="entry name" value="RNA_2'-PTrans_N"/>
</dbReference>
<dbReference type="Gene3D" id="1.10.10.970">
    <property type="entry name" value="RNA 2'-phosphotransferase, Tpt1/KptA family, N-terminal domain"/>
    <property type="match status" value="1"/>
</dbReference>
<dbReference type="Gene3D" id="3.20.170.30">
    <property type="match status" value="1"/>
</dbReference>
<dbReference type="RefSeq" id="WP_006351335.1">
    <property type="nucleotide sequence ID" value="NZ_ADNY01000010.1"/>
</dbReference>
<dbReference type="GO" id="GO:0006388">
    <property type="term" value="P:tRNA splicing, via endonucleolytic cleavage and ligation"/>
    <property type="evidence" value="ECO:0007669"/>
    <property type="project" value="UniProtKB-UniRule"/>
</dbReference>
<dbReference type="AlphaFoldDB" id="D4YRQ3"/>
<evidence type="ECO:0000313" key="7">
    <source>
        <dbReference type="Proteomes" id="UP000004069"/>
    </source>
</evidence>
<dbReference type="HAMAP" id="MF_00299">
    <property type="entry name" value="KptA"/>
    <property type="match status" value="1"/>
</dbReference>
<dbReference type="EC" id="2.7.1.-" evidence="5"/>
<dbReference type="InterPro" id="IPR022928">
    <property type="entry name" value="RNA_2'-PTrans_KptA"/>
</dbReference>
<keyword evidence="3 5" id="KW-0520">NAD</keyword>
<dbReference type="SUPFAM" id="SSF56399">
    <property type="entry name" value="ADP-ribosylation"/>
    <property type="match status" value="1"/>
</dbReference>